<reference evidence="2" key="1">
    <citation type="submission" date="2021-01" db="EMBL/GenBank/DDBJ databases">
        <title>Genome sequence of strain Noviherbaspirillum sp. DKR-6.</title>
        <authorList>
            <person name="Chaudhary D.K."/>
        </authorList>
    </citation>
    <scope>NUCLEOTIDE SEQUENCE</scope>
    <source>
        <strain evidence="2">DKR-6</strain>
    </source>
</reference>
<evidence type="ECO:0000256" key="1">
    <source>
        <dbReference type="SAM" id="SignalP"/>
    </source>
</evidence>
<sequence>MKAIKFVPIFAVAFLSACGGGGDSGSSSGAAANTSSGSTSTAAASTSIKINSSNATDVSAYSYAAMEDVNSASGYGSSAAFATGVSVDTMSTGVLQRALQQLYLGLGASANTQLASGVSTTNTVACSGGGSMTLSINVANPNQVQSGDSVSMSAHNCVESSGLVNGGVSIVFSNVSGTISDMGAWSASMTMTYSSFSVLTGGASISANGDMTVSYSQTNANTFNAQMSGTSFAANLTKSDSTQIQRTLTNYRLVASAQNGATSFSGDFGLSGNSPTLGNVGFTVKTTAPFKTAAGAMNPYTGSATVTAADGSSTSYTALDSSNVRIDVDSNGDGVIDSTTNSTWATFRSRI</sequence>
<name>A0A934SR75_9BURK</name>
<feature type="signal peptide" evidence="1">
    <location>
        <begin position="1"/>
        <end position="17"/>
    </location>
</feature>
<keyword evidence="1" id="KW-0732">Signal</keyword>
<dbReference type="RefSeq" id="WP_200591845.1">
    <property type="nucleotide sequence ID" value="NZ_JAEPBG010000003.1"/>
</dbReference>
<comment type="caution">
    <text evidence="2">The sequence shown here is derived from an EMBL/GenBank/DDBJ whole genome shotgun (WGS) entry which is preliminary data.</text>
</comment>
<gene>
    <name evidence="2" type="ORF">JJB74_10760</name>
</gene>
<proteinExistence type="predicted"/>
<organism evidence="2 3">
    <name type="scientific">Noviherbaspirillum pedocola</name>
    <dbReference type="NCBI Taxonomy" id="2801341"/>
    <lineage>
        <taxon>Bacteria</taxon>
        <taxon>Pseudomonadati</taxon>
        <taxon>Pseudomonadota</taxon>
        <taxon>Betaproteobacteria</taxon>
        <taxon>Burkholderiales</taxon>
        <taxon>Oxalobacteraceae</taxon>
        <taxon>Noviherbaspirillum</taxon>
    </lineage>
</organism>
<keyword evidence="3" id="KW-1185">Reference proteome</keyword>
<evidence type="ECO:0000313" key="2">
    <source>
        <dbReference type="EMBL" id="MBK4735090.1"/>
    </source>
</evidence>
<dbReference type="Proteomes" id="UP000622890">
    <property type="component" value="Unassembled WGS sequence"/>
</dbReference>
<dbReference type="EMBL" id="JAEPBG010000003">
    <property type="protein sequence ID" value="MBK4735090.1"/>
    <property type="molecule type" value="Genomic_DNA"/>
</dbReference>
<accession>A0A934SR75</accession>
<feature type="chain" id="PRO_5038011192" evidence="1">
    <location>
        <begin position="18"/>
        <end position="351"/>
    </location>
</feature>
<evidence type="ECO:0000313" key="3">
    <source>
        <dbReference type="Proteomes" id="UP000622890"/>
    </source>
</evidence>
<protein>
    <submittedName>
        <fullName evidence="2">Uncharacterized protein</fullName>
    </submittedName>
</protein>
<dbReference type="AlphaFoldDB" id="A0A934SR75"/>
<dbReference type="PROSITE" id="PS51257">
    <property type="entry name" value="PROKAR_LIPOPROTEIN"/>
    <property type="match status" value="1"/>
</dbReference>